<keyword evidence="2" id="KW-1185">Reference proteome</keyword>
<dbReference type="Proteomes" id="UP001233172">
    <property type="component" value="Unassembled WGS sequence"/>
</dbReference>
<evidence type="ECO:0000313" key="1">
    <source>
        <dbReference type="EMBL" id="KAK0041969.1"/>
    </source>
</evidence>
<reference evidence="1" key="2">
    <citation type="submission" date="2023-04" db="EMBL/GenBank/DDBJ databases">
        <authorList>
            <person name="Bu L."/>
            <person name="Lu L."/>
            <person name="Laidemitt M.R."/>
            <person name="Zhang S.M."/>
            <person name="Mutuku M."/>
            <person name="Mkoji G."/>
            <person name="Steinauer M."/>
            <person name="Loker E.S."/>
        </authorList>
    </citation>
    <scope>NUCLEOTIDE SEQUENCE</scope>
    <source>
        <strain evidence="1">KasaAsao</strain>
        <tissue evidence="1">Whole Snail</tissue>
    </source>
</reference>
<gene>
    <name evidence="1" type="ORF">Bpfe_028599</name>
</gene>
<protein>
    <submittedName>
        <fullName evidence="1">Uncharacterized protein</fullName>
    </submittedName>
</protein>
<comment type="caution">
    <text evidence="1">The sequence shown here is derived from an EMBL/GenBank/DDBJ whole genome shotgun (WGS) entry which is preliminary data.</text>
</comment>
<reference evidence="1" key="1">
    <citation type="journal article" date="2023" name="PLoS Negl. Trop. Dis.">
        <title>A genome sequence for Biomphalaria pfeifferi, the major vector snail for the human-infecting parasite Schistosoma mansoni.</title>
        <authorList>
            <person name="Bu L."/>
            <person name="Lu L."/>
            <person name="Laidemitt M.R."/>
            <person name="Zhang S.M."/>
            <person name="Mutuku M."/>
            <person name="Mkoji G."/>
            <person name="Steinauer M."/>
            <person name="Loker E.S."/>
        </authorList>
    </citation>
    <scope>NUCLEOTIDE SEQUENCE</scope>
    <source>
        <strain evidence="1">KasaAsao</strain>
    </source>
</reference>
<evidence type="ECO:0000313" key="2">
    <source>
        <dbReference type="Proteomes" id="UP001233172"/>
    </source>
</evidence>
<organism evidence="1 2">
    <name type="scientific">Biomphalaria pfeifferi</name>
    <name type="common">Bloodfluke planorb</name>
    <name type="synonym">Freshwater snail</name>
    <dbReference type="NCBI Taxonomy" id="112525"/>
    <lineage>
        <taxon>Eukaryota</taxon>
        <taxon>Metazoa</taxon>
        <taxon>Spiralia</taxon>
        <taxon>Lophotrochozoa</taxon>
        <taxon>Mollusca</taxon>
        <taxon>Gastropoda</taxon>
        <taxon>Heterobranchia</taxon>
        <taxon>Euthyneura</taxon>
        <taxon>Panpulmonata</taxon>
        <taxon>Hygrophila</taxon>
        <taxon>Lymnaeoidea</taxon>
        <taxon>Planorbidae</taxon>
        <taxon>Biomphalaria</taxon>
    </lineage>
</organism>
<name>A0AAD8AT34_BIOPF</name>
<dbReference type="AlphaFoldDB" id="A0AAD8AT34"/>
<accession>A0AAD8AT34</accession>
<dbReference type="EMBL" id="JASAOG010000255">
    <property type="protein sequence ID" value="KAK0041969.1"/>
    <property type="molecule type" value="Genomic_DNA"/>
</dbReference>
<proteinExistence type="predicted"/>
<sequence length="99" mass="11529">MTPKGVQTFPSLRSTARERKWFQRPQHAECTPRWLECTRIASTIHLHGCVVFTGRPPAERRWEGVKPNDAEERDERTRVEKRICRMCKGGYSSFALGVR</sequence>